<protein>
    <submittedName>
        <fullName evidence="1">Uncharacterized protein</fullName>
    </submittedName>
</protein>
<evidence type="ECO:0000313" key="1">
    <source>
        <dbReference type="EMBL" id="KAK0609432.1"/>
    </source>
</evidence>
<comment type="caution">
    <text evidence="1">The sequence shown here is derived from an EMBL/GenBank/DDBJ whole genome shotgun (WGS) entry which is preliminary data.</text>
</comment>
<dbReference type="PANTHER" id="PTHR35896">
    <property type="entry name" value="IG-LIKE DOMAIN-CONTAINING PROTEIN"/>
    <property type="match status" value="1"/>
</dbReference>
<dbReference type="Proteomes" id="UP001175000">
    <property type="component" value="Unassembled WGS sequence"/>
</dbReference>
<organism evidence="1 2">
    <name type="scientific">Immersiella caudata</name>
    <dbReference type="NCBI Taxonomy" id="314043"/>
    <lineage>
        <taxon>Eukaryota</taxon>
        <taxon>Fungi</taxon>
        <taxon>Dikarya</taxon>
        <taxon>Ascomycota</taxon>
        <taxon>Pezizomycotina</taxon>
        <taxon>Sordariomycetes</taxon>
        <taxon>Sordariomycetidae</taxon>
        <taxon>Sordariales</taxon>
        <taxon>Lasiosphaeriaceae</taxon>
        <taxon>Immersiella</taxon>
    </lineage>
</organism>
<evidence type="ECO:0000313" key="2">
    <source>
        <dbReference type="Proteomes" id="UP001175000"/>
    </source>
</evidence>
<proteinExistence type="predicted"/>
<reference evidence="1" key="1">
    <citation type="submission" date="2023-06" db="EMBL/GenBank/DDBJ databases">
        <title>Genome-scale phylogeny and comparative genomics of the fungal order Sordariales.</title>
        <authorList>
            <consortium name="Lawrence Berkeley National Laboratory"/>
            <person name="Hensen N."/>
            <person name="Bonometti L."/>
            <person name="Westerberg I."/>
            <person name="Brannstrom I.O."/>
            <person name="Guillou S."/>
            <person name="Cros-Aarteil S."/>
            <person name="Calhoun S."/>
            <person name="Haridas S."/>
            <person name="Kuo A."/>
            <person name="Mondo S."/>
            <person name="Pangilinan J."/>
            <person name="Riley R."/>
            <person name="Labutti K."/>
            <person name="Andreopoulos B."/>
            <person name="Lipzen A."/>
            <person name="Chen C."/>
            <person name="Yanf M."/>
            <person name="Daum C."/>
            <person name="Ng V."/>
            <person name="Clum A."/>
            <person name="Steindorff A."/>
            <person name="Ohm R."/>
            <person name="Martin F."/>
            <person name="Silar P."/>
            <person name="Natvig D."/>
            <person name="Lalanne C."/>
            <person name="Gautier V."/>
            <person name="Ament-Velasquez S.L."/>
            <person name="Kruys A."/>
            <person name="Hutchinson M.I."/>
            <person name="Powell A.J."/>
            <person name="Barry K."/>
            <person name="Miller A.N."/>
            <person name="Grigoriev I.V."/>
            <person name="Debuchy R."/>
            <person name="Gladieux P."/>
            <person name="Thoren M.H."/>
            <person name="Johannesson H."/>
        </authorList>
    </citation>
    <scope>NUCLEOTIDE SEQUENCE</scope>
    <source>
        <strain evidence="1">CBS 606.72</strain>
    </source>
</reference>
<keyword evidence="2" id="KW-1185">Reference proteome</keyword>
<name>A0AA39W9K0_9PEZI</name>
<sequence>MSLLNRFHYEKLHGDNQEKKSSLLYRVARCLLPFLATALVLFPILRSWHNGNLSSCNFSNSGSSSPPPVHNSCGSAPSEARSRGCHFDILSFAWQTHECFDAELMDTFIAYDNWTFYTQPNRTSETVDLGTALKGEMSLFVDWKYHVTHCTFMWMQMHRAYGVRGWIDSHLDSYAHTMHCRWALLETGTKMEEVNVVAAVKYPRCRRATSGEKRREESFRNGENGHGVHGMYSL</sequence>
<dbReference type="PANTHER" id="PTHR35896:SF3">
    <property type="entry name" value="MAJOR FACILITATOR SUPERFAMILY TRANSPORTER"/>
    <property type="match status" value="1"/>
</dbReference>
<accession>A0AA39W9K0</accession>
<dbReference type="EMBL" id="JAULSU010000008">
    <property type="protein sequence ID" value="KAK0609432.1"/>
    <property type="molecule type" value="Genomic_DNA"/>
</dbReference>
<gene>
    <name evidence="1" type="ORF">B0T14DRAFT_531946</name>
</gene>
<dbReference type="AlphaFoldDB" id="A0AA39W9K0"/>
<dbReference type="InterPro" id="IPR053008">
    <property type="entry name" value="Phomopsin_biosynth_assoc"/>
</dbReference>